<evidence type="ECO:0000259" key="1">
    <source>
        <dbReference type="Pfam" id="PF23247"/>
    </source>
</evidence>
<accession>A0A8B8R070</accession>
<sequence length="153" mass="17600">MVKGDFKMILGFPSLKKVVFSGCSELRYLFPYFTATTLRKLEILEIMYCEHKKEVVPKEEGGRSKADVMSFPSSTRVSIIWCSDFRTFSPSPTNVERKLGKTAQENDESPQPVFNEMVTLPNVRSLQIMGAQCKELWNNQITVIPFANWNFFE</sequence>
<protein>
    <submittedName>
        <fullName evidence="3">Uncharacterized protein LOC115756923</fullName>
    </submittedName>
</protein>
<evidence type="ECO:0000313" key="3">
    <source>
        <dbReference type="RefSeq" id="XP_030552765.1"/>
    </source>
</evidence>
<dbReference type="AlphaFoldDB" id="A0A8B8R070"/>
<reference evidence="3" key="1">
    <citation type="submission" date="2025-08" db="UniProtKB">
        <authorList>
            <consortium name="RefSeq"/>
        </authorList>
    </citation>
    <scope>IDENTIFICATION</scope>
    <source>
        <tissue evidence="3">Leaf</tissue>
    </source>
</reference>
<gene>
    <name evidence="3" type="primary">LOC115756923</name>
</gene>
<dbReference type="OrthoDB" id="1746449at2759"/>
<dbReference type="KEGG" id="rarg:115756923"/>
<organism evidence="2 3">
    <name type="scientific">Rhodamnia argentea</name>
    <dbReference type="NCBI Taxonomy" id="178133"/>
    <lineage>
        <taxon>Eukaryota</taxon>
        <taxon>Viridiplantae</taxon>
        <taxon>Streptophyta</taxon>
        <taxon>Embryophyta</taxon>
        <taxon>Tracheophyta</taxon>
        <taxon>Spermatophyta</taxon>
        <taxon>Magnoliopsida</taxon>
        <taxon>eudicotyledons</taxon>
        <taxon>Gunneridae</taxon>
        <taxon>Pentapetalae</taxon>
        <taxon>rosids</taxon>
        <taxon>malvids</taxon>
        <taxon>Myrtales</taxon>
        <taxon>Myrtaceae</taxon>
        <taxon>Myrtoideae</taxon>
        <taxon>Myrteae</taxon>
        <taxon>Australasian group</taxon>
        <taxon>Rhodamnia</taxon>
    </lineage>
</organism>
<dbReference type="InterPro" id="IPR057135">
    <property type="entry name" value="At4g27190-like_LRR"/>
</dbReference>
<name>A0A8B8R070_9MYRT</name>
<feature type="domain" description="Disease resistance protein At4g27190-like leucine-rich repeats" evidence="1">
    <location>
        <begin position="4"/>
        <end position="50"/>
    </location>
</feature>
<dbReference type="GeneID" id="115756923"/>
<keyword evidence="2" id="KW-1185">Reference proteome</keyword>
<proteinExistence type="predicted"/>
<dbReference type="Pfam" id="PF23247">
    <property type="entry name" value="LRR_RPS2"/>
    <property type="match status" value="1"/>
</dbReference>
<evidence type="ECO:0000313" key="2">
    <source>
        <dbReference type="Proteomes" id="UP000827889"/>
    </source>
</evidence>
<dbReference type="Proteomes" id="UP000827889">
    <property type="component" value="Chromosome 5"/>
</dbReference>
<dbReference type="RefSeq" id="XP_030552765.1">
    <property type="nucleotide sequence ID" value="XM_030696905.2"/>
</dbReference>